<comment type="caution">
    <text evidence="1">The sequence shown here is derived from an EMBL/GenBank/DDBJ whole genome shotgun (WGS) entry which is preliminary data.</text>
</comment>
<dbReference type="Proteomes" id="UP000242444">
    <property type="component" value="Unassembled WGS sequence"/>
</dbReference>
<dbReference type="EMBL" id="NKYE01000003">
    <property type="protein sequence ID" value="OZM74188.1"/>
    <property type="molecule type" value="Genomic_DNA"/>
</dbReference>
<name>A0A263D860_9PSEU</name>
<dbReference type="InterPro" id="IPR036614">
    <property type="entry name" value="RusA-like_sf"/>
</dbReference>
<dbReference type="Gene3D" id="3.30.1330.70">
    <property type="entry name" value="Holliday junction resolvase RusA"/>
    <property type="match status" value="1"/>
</dbReference>
<dbReference type="OrthoDB" id="4547053at2"/>
<keyword evidence="2" id="KW-1185">Reference proteome</keyword>
<proteinExistence type="predicted"/>
<evidence type="ECO:0000313" key="1">
    <source>
        <dbReference type="EMBL" id="OZM74188.1"/>
    </source>
</evidence>
<dbReference type="AlphaFoldDB" id="A0A263D860"/>
<protein>
    <submittedName>
        <fullName evidence="1">Uncharacterized protein</fullName>
    </submittedName>
</protein>
<dbReference type="GO" id="GO:0000287">
    <property type="term" value="F:magnesium ion binding"/>
    <property type="evidence" value="ECO:0007669"/>
    <property type="project" value="InterPro"/>
</dbReference>
<dbReference type="InParanoid" id="A0A263D860"/>
<accession>A0A263D860</accession>
<reference evidence="1 2" key="1">
    <citation type="submission" date="2017-07" db="EMBL/GenBank/DDBJ databases">
        <title>Amycolatopsis antarcticus sp. nov., isolated from the surface of an Antarcticus brown macroalga.</title>
        <authorList>
            <person name="Wang J."/>
            <person name="Leiva S."/>
            <person name="Huang J."/>
            <person name="Huang Y."/>
        </authorList>
    </citation>
    <scope>NUCLEOTIDE SEQUENCE [LARGE SCALE GENOMIC DNA]</scope>
    <source>
        <strain evidence="1 2">AU-G6</strain>
    </source>
</reference>
<organism evidence="1 2">
    <name type="scientific">Amycolatopsis antarctica</name>
    <dbReference type="NCBI Taxonomy" id="1854586"/>
    <lineage>
        <taxon>Bacteria</taxon>
        <taxon>Bacillati</taxon>
        <taxon>Actinomycetota</taxon>
        <taxon>Actinomycetes</taxon>
        <taxon>Pseudonocardiales</taxon>
        <taxon>Pseudonocardiaceae</taxon>
        <taxon>Amycolatopsis</taxon>
    </lineage>
</organism>
<sequence length="121" mass="13662">MVKNAPPLTSNQRLHWRARSALTNLVRLGVTNAAKTARIPSGHHLTVTLHYRPGDNRRRDADNLVPTLKAACDALARGPRRDWIGLELVPDDTPEHMTKRMPEIHRGPGVRRLWLTVEVQS</sequence>
<dbReference type="SUPFAM" id="SSF103084">
    <property type="entry name" value="Holliday junction resolvase RusA"/>
    <property type="match status" value="1"/>
</dbReference>
<dbReference type="GO" id="GO:0006310">
    <property type="term" value="P:DNA recombination"/>
    <property type="evidence" value="ECO:0007669"/>
    <property type="project" value="InterPro"/>
</dbReference>
<evidence type="ECO:0000313" key="2">
    <source>
        <dbReference type="Proteomes" id="UP000242444"/>
    </source>
</evidence>
<dbReference type="GO" id="GO:0006281">
    <property type="term" value="P:DNA repair"/>
    <property type="evidence" value="ECO:0007669"/>
    <property type="project" value="InterPro"/>
</dbReference>
<gene>
    <name evidence="1" type="ORF">CFN78_06850</name>
</gene>